<dbReference type="AlphaFoldDB" id="A0A4Q0SY01"/>
<evidence type="ECO:0000313" key="7">
    <source>
        <dbReference type="Proteomes" id="UP000289437"/>
    </source>
</evidence>
<dbReference type="InterPro" id="IPR012310">
    <property type="entry name" value="DNA_ligase_ATP-dep_cent"/>
</dbReference>
<comment type="caution">
    <text evidence="6">The sequence shown here is derived from an EMBL/GenBank/DDBJ whole genome shotgun (WGS) entry which is preliminary data.</text>
</comment>
<dbReference type="Gene3D" id="3.30.470.30">
    <property type="entry name" value="DNA ligase/mRNA capping enzyme"/>
    <property type="match status" value="1"/>
</dbReference>
<keyword evidence="7" id="KW-1185">Reference proteome</keyword>
<sequence>MKSKFVPLSKPLTFIESMECLPVTVVPEGATWTYEIKLDGFRLEVVRDGAETTLYSRNANILNDRFPYIAKALSGIPGGTILDGELVALGPDGRPSFNLLQNFRSAESQIIYYAFDILAYKNRDLTQFPLSERRGILASVVERQEHIDLSAVSQMSAKEMLAFVREQGLEGVVAKRSDSIYQPGQRTGAWSKHRINLGQEFVIGGYVPSNLGLDSIIIGFYRGKDLIYASRVRAGFVPATRRKVFEQIKHLTTPKCPFANLPEAASGRWGQGLTAEKMKECVWLKPEAVAQIEFLEWTGADHLRHTKFVALRDDKDPRKVVKET</sequence>
<evidence type="ECO:0000259" key="5">
    <source>
        <dbReference type="PROSITE" id="PS50160"/>
    </source>
</evidence>
<reference evidence="6 7" key="1">
    <citation type="submission" date="2018-11" db="EMBL/GenBank/DDBJ databases">
        <authorList>
            <person name="Mardanov A.V."/>
            <person name="Ravin N.V."/>
            <person name="Dedysh S.N."/>
        </authorList>
    </citation>
    <scope>NUCLEOTIDE SEQUENCE [LARGE SCALE GENOMIC DNA]</scope>
    <source>
        <strain evidence="6 7">AF10</strain>
    </source>
</reference>
<evidence type="ECO:0000256" key="1">
    <source>
        <dbReference type="ARBA" id="ARBA00007572"/>
    </source>
</evidence>
<protein>
    <recommendedName>
        <fullName evidence="2">DNA ligase (ATP)</fullName>
        <ecNumber evidence="2">6.5.1.1</ecNumber>
    </recommendedName>
</protein>
<dbReference type="Pfam" id="PF04679">
    <property type="entry name" value="DNA_ligase_A_C"/>
    <property type="match status" value="1"/>
</dbReference>
<dbReference type="Pfam" id="PF01068">
    <property type="entry name" value="DNA_ligase_A_M"/>
    <property type="match status" value="1"/>
</dbReference>
<dbReference type="InterPro" id="IPR012340">
    <property type="entry name" value="NA-bd_OB-fold"/>
</dbReference>
<proteinExistence type="inferred from homology"/>
<dbReference type="PANTHER" id="PTHR45674:SF4">
    <property type="entry name" value="DNA LIGASE 1"/>
    <property type="match status" value="1"/>
</dbReference>
<dbReference type="GO" id="GO:0006281">
    <property type="term" value="P:DNA repair"/>
    <property type="evidence" value="ECO:0007669"/>
    <property type="project" value="InterPro"/>
</dbReference>
<gene>
    <name evidence="6" type="ORF">GRAN_5010</name>
</gene>
<dbReference type="SUPFAM" id="SSF56091">
    <property type="entry name" value="DNA ligase/mRNA capping enzyme, catalytic domain"/>
    <property type="match status" value="1"/>
</dbReference>
<evidence type="ECO:0000313" key="6">
    <source>
        <dbReference type="EMBL" id="RXH54041.1"/>
    </source>
</evidence>
<comment type="similarity">
    <text evidence="1">Belongs to the ATP-dependent DNA ligase family.</text>
</comment>
<dbReference type="CDD" id="cd07906">
    <property type="entry name" value="Adenylation_DNA_ligase_LigD_LigC"/>
    <property type="match status" value="1"/>
</dbReference>
<keyword evidence="3 6" id="KW-0436">Ligase</keyword>
<feature type="domain" description="ATP-dependent DNA ligase family profile" evidence="5">
    <location>
        <begin position="103"/>
        <end position="224"/>
    </location>
</feature>
<reference evidence="7" key="2">
    <citation type="submission" date="2019-02" db="EMBL/GenBank/DDBJ databases">
        <title>Granulicella sibirica sp. nov., a psychrotolerant acidobacterium isolated from an organic soil layer in forested tundra, West Siberia.</title>
        <authorList>
            <person name="Oshkin I.Y."/>
            <person name="Kulichevskaya I.S."/>
            <person name="Rijpstra W.I.C."/>
            <person name="Sinninghe Damste J.S."/>
            <person name="Rakitin A.L."/>
            <person name="Ravin N.V."/>
            <person name="Dedysh S.N."/>
        </authorList>
    </citation>
    <scope>NUCLEOTIDE SEQUENCE [LARGE SCALE GENOMIC DNA]</scope>
    <source>
        <strain evidence="7">AF10</strain>
    </source>
</reference>
<dbReference type="InterPro" id="IPR050191">
    <property type="entry name" value="ATP-dep_DNA_ligase"/>
</dbReference>
<name>A0A4Q0SY01_9BACT</name>
<dbReference type="OrthoDB" id="9802472at2"/>
<dbReference type="GO" id="GO:0003910">
    <property type="term" value="F:DNA ligase (ATP) activity"/>
    <property type="evidence" value="ECO:0007669"/>
    <property type="project" value="UniProtKB-EC"/>
</dbReference>
<dbReference type="GO" id="GO:0005524">
    <property type="term" value="F:ATP binding"/>
    <property type="evidence" value="ECO:0007669"/>
    <property type="project" value="InterPro"/>
</dbReference>
<dbReference type="Proteomes" id="UP000289437">
    <property type="component" value="Unassembled WGS sequence"/>
</dbReference>
<dbReference type="CDD" id="cd07971">
    <property type="entry name" value="OBF_DNA_ligase_LigD"/>
    <property type="match status" value="1"/>
</dbReference>
<evidence type="ECO:0000256" key="4">
    <source>
        <dbReference type="ARBA" id="ARBA00034003"/>
    </source>
</evidence>
<dbReference type="PANTHER" id="PTHR45674">
    <property type="entry name" value="DNA LIGASE 1/3 FAMILY MEMBER"/>
    <property type="match status" value="1"/>
</dbReference>
<dbReference type="InterPro" id="IPR012309">
    <property type="entry name" value="DNA_ligase_ATP-dep_C"/>
</dbReference>
<organism evidence="6 7">
    <name type="scientific">Granulicella sibirica</name>
    <dbReference type="NCBI Taxonomy" id="2479048"/>
    <lineage>
        <taxon>Bacteria</taxon>
        <taxon>Pseudomonadati</taxon>
        <taxon>Acidobacteriota</taxon>
        <taxon>Terriglobia</taxon>
        <taxon>Terriglobales</taxon>
        <taxon>Acidobacteriaceae</taxon>
        <taxon>Granulicella</taxon>
    </lineage>
</organism>
<dbReference type="InterPro" id="IPR014146">
    <property type="entry name" value="LigD_ligase_dom"/>
</dbReference>
<dbReference type="GO" id="GO:0006310">
    <property type="term" value="P:DNA recombination"/>
    <property type="evidence" value="ECO:0007669"/>
    <property type="project" value="InterPro"/>
</dbReference>
<dbReference type="PROSITE" id="PS50160">
    <property type="entry name" value="DNA_LIGASE_A3"/>
    <property type="match status" value="1"/>
</dbReference>
<dbReference type="SUPFAM" id="SSF50249">
    <property type="entry name" value="Nucleic acid-binding proteins"/>
    <property type="match status" value="1"/>
</dbReference>
<dbReference type="NCBIfam" id="TIGR02779">
    <property type="entry name" value="NHEJ_ligase_lig"/>
    <property type="match status" value="1"/>
</dbReference>
<dbReference type="RefSeq" id="WP_128915581.1">
    <property type="nucleotide sequence ID" value="NZ_RDSM01000006.1"/>
</dbReference>
<dbReference type="Gene3D" id="2.40.50.140">
    <property type="entry name" value="Nucleic acid-binding proteins"/>
    <property type="match status" value="1"/>
</dbReference>
<accession>A0A4Q0SY01</accession>
<evidence type="ECO:0000256" key="3">
    <source>
        <dbReference type="ARBA" id="ARBA00022598"/>
    </source>
</evidence>
<dbReference type="EC" id="6.5.1.1" evidence="2"/>
<comment type="catalytic activity">
    <reaction evidence="4">
        <text>ATP + (deoxyribonucleotide)n-3'-hydroxyl + 5'-phospho-(deoxyribonucleotide)m = (deoxyribonucleotide)n+m + AMP + diphosphate.</text>
        <dbReference type="EC" id="6.5.1.1"/>
    </reaction>
</comment>
<dbReference type="EMBL" id="RDSM01000006">
    <property type="protein sequence ID" value="RXH54041.1"/>
    <property type="molecule type" value="Genomic_DNA"/>
</dbReference>
<dbReference type="Gene3D" id="3.30.1490.70">
    <property type="match status" value="1"/>
</dbReference>
<evidence type="ECO:0000256" key="2">
    <source>
        <dbReference type="ARBA" id="ARBA00012727"/>
    </source>
</evidence>